<dbReference type="SUPFAM" id="SSF53335">
    <property type="entry name" value="S-adenosyl-L-methionine-dependent methyltransferases"/>
    <property type="match status" value="1"/>
</dbReference>
<dbReference type="InterPro" id="IPR019734">
    <property type="entry name" value="TPR_rpt"/>
</dbReference>
<keyword evidence="4" id="KW-1185">Reference proteome</keyword>
<dbReference type="Proteomes" id="UP000007030">
    <property type="component" value="Chromosome"/>
</dbReference>
<dbReference type="InterPro" id="IPR011990">
    <property type="entry name" value="TPR-like_helical_dom_sf"/>
</dbReference>
<evidence type="ECO:0000256" key="2">
    <source>
        <dbReference type="ARBA" id="ARBA00022803"/>
    </source>
</evidence>
<keyword evidence="1" id="KW-0677">Repeat</keyword>
<dbReference type="Gene3D" id="1.25.40.10">
    <property type="entry name" value="Tetratricopeptide repeat domain"/>
    <property type="match status" value="2"/>
</dbReference>
<dbReference type="SMART" id="SM00028">
    <property type="entry name" value="TPR"/>
    <property type="match status" value="3"/>
</dbReference>
<dbReference type="AlphaFoldDB" id="F2NNX3"/>
<protein>
    <submittedName>
        <fullName evidence="3">TPR repeat-containing protein</fullName>
    </submittedName>
</protein>
<proteinExistence type="predicted"/>
<accession>F2NNX3</accession>
<name>F2NNX3_MARHT</name>
<dbReference type="HOGENOM" id="CLU_317812_0_0_0"/>
<dbReference type="KEGG" id="mhd:Marky_0814"/>
<dbReference type="Gene3D" id="3.40.50.150">
    <property type="entry name" value="Vaccinia Virus protein VP39"/>
    <property type="match status" value="1"/>
</dbReference>
<keyword evidence="2" id="KW-0802">TPR repeat</keyword>
<evidence type="ECO:0000256" key="1">
    <source>
        <dbReference type="ARBA" id="ARBA00022737"/>
    </source>
</evidence>
<gene>
    <name evidence="3" type="ordered locus">Marky_0814</name>
</gene>
<dbReference type="STRING" id="869210.Marky_0814"/>
<sequence length="931" mass="104529">MELELKRYLRQYYHVDAPVAPGRFEAELAKRIGAPKRRKPVLQAWRRYLHTPGQDSVRSFYGTVLAHTRERLEALVYALHYPFLQFYAETIPEHLPETGRVLEVGAFTGALVNYLALARPELEWHALDPVEAAVQAGRAYSERIGVRVAWHAGWFETWRPEQPFDAVLLLSVLPEGYLTADLEPTLEAEAFYTHFAFFERFKALEGMLRPGGTVVYGHGPFLGKNAEATAQGLEALGFSEVGFVGKGDYVLVVGRMPEALRVVRPARREAQPSQEPPARTVDEATVQALLEAEDYATVLATVPEDADGTLAYARGRALFALGRYAEALGPLQRAHVEAAEHLRLLALVELGRYREALPQLERLGGRGDTFALALGRAYLGVGRIEDAIRVLWRVREVGGEAYLEQALDQLASRAFRFLREGQYVEASRRVEFVEDLSPALLGRDLLYLGLQAALEQGLWGRAERYAQRLYDLGEAIGAVGLAFARLKARTPEALESVRLRELKAVEPYLTDAVARREEPMAVLALGLLRYREGRHEEAAYFLERAAREGRGDMVGIAYHYLALARRALKHPIQSILGEHKRAHAYRPYPAGALFAMAQEALEAGEAVLAREFLSYVRDAGLEHLPAEETVKLVRLVEALEGPWEAFCVLSGALERTLTPTREHLELAYRLSRNFRESEEAERVRTEYLTALYRAGERDRVEALLREELAARPAAVEVLFDLAEHLEGEGRYQEAAEVWKQALEVAYYREKDLDLAREVLRNLLFLNPHDPELELYLEELKATAKALARLEAKPDPLAEKTPEGIVQEGVPRFHGEYLVVVGGHTQLRSRLTPVMERAGLVVDWFDSDSTTAARETLKRIQNRLVRAHGVMIVSSYVGHDLSEPIREEALRLGVPVYITPGRARGVTGFLRALREFAPQVYKKALEDSPPTA</sequence>
<dbReference type="OrthoDB" id="28641at2"/>
<dbReference type="PANTHER" id="PTHR45586">
    <property type="entry name" value="TPR REPEAT-CONTAINING PROTEIN PA4667"/>
    <property type="match status" value="1"/>
</dbReference>
<dbReference type="EMBL" id="CP002630">
    <property type="protein sequence ID" value="AEB11561.1"/>
    <property type="molecule type" value="Genomic_DNA"/>
</dbReference>
<organism evidence="3 4">
    <name type="scientific">Marinithermus hydrothermalis (strain DSM 14884 / JCM 11576 / T1)</name>
    <dbReference type="NCBI Taxonomy" id="869210"/>
    <lineage>
        <taxon>Bacteria</taxon>
        <taxon>Thermotogati</taxon>
        <taxon>Deinococcota</taxon>
        <taxon>Deinococci</taxon>
        <taxon>Thermales</taxon>
        <taxon>Thermaceae</taxon>
        <taxon>Marinithermus</taxon>
    </lineage>
</organism>
<dbReference type="SUPFAM" id="SSF48452">
    <property type="entry name" value="TPR-like"/>
    <property type="match status" value="2"/>
</dbReference>
<dbReference type="InterPro" id="IPR029063">
    <property type="entry name" value="SAM-dependent_MTases_sf"/>
</dbReference>
<dbReference type="InterPro" id="IPR051012">
    <property type="entry name" value="CellSynth/LPSAsmb/PSIAsmb"/>
</dbReference>
<evidence type="ECO:0000313" key="3">
    <source>
        <dbReference type="EMBL" id="AEB11561.1"/>
    </source>
</evidence>
<dbReference type="RefSeq" id="WP_013703612.1">
    <property type="nucleotide sequence ID" value="NC_015387.1"/>
</dbReference>
<reference evidence="3 4" key="1">
    <citation type="journal article" date="2012" name="Stand. Genomic Sci.">
        <title>Complete genome sequence of the aerobic, heterotroph Marinithermus hydrothermalis type strain (T1(T)) from a deep-sea hydrothermal vent chimney.</title>
        <authorList>
            <person name="Copeland A."/>
            <person name="Gu W."/>
            <person name="Yasawong M."/>
            <person name="Lapidus A."/>
            <person name="Lucas S."/>
            <person name="Deshpande S."/>
            <person name="Pagani I."/>
            <person name="Tapia R."/>
            <person name="Cheng J.F."/>
            <person name="Goodwin L.A."/>
            <person name="Pitluck S."/>
            <person name="Liolios K."/>
            <person name="Ivanova N."/>
            <person name="Mavromatis K."/>
            <person name="Mikhailova N."/>
            <person name="Pati A."/>
            <person name="Chen A."/>
            <person name="Palaniappan K."/>
            <person name="Land M."/>
            <person name="Pan C."/>
            <person name="Brambilla E.M."/>
            <person name="Rohde M."/>
            <person name="Tindall B.J."/>
            <person name="Sikorski J."/>
            <person name="Goker M."/>
            <person name="Detter J.C."/>
            <person name="Bristow J."/>
            <person name="Eisen J.A."/>
            <person name="Markowitz V."/>
            <person name="Hugenholtz P."/>
            <person name="Kyrpides N.C."/>
            <person name="Klenk H.P."/>
            <person name="Woyke T."/>
        </authorList>
    </citation>
    <scope>NUCLEOTIDE SEQUENCE [LARGE SCALE GENOMIC DNA]</scope>
    <source>
        <strain evidence="4">DSM 14884 / JCM 11576 / T1</strain>
    </source>
</reference>
<dbReference type="eggNOG" id="COG0457">
    <property type="taxonomic scope" value="Bacteria"/>
</dbReference>
<dbReference type="PANTHER" id="PTHR45586:SF1">
    <property type="entry name" value="LIPOPOLYSACCHARIDE ASSEMBLY PROTEIN B"/>
    <property type="match status" value="1"/>
</dbReference>
<evidence type="ECO:0000313" key="4">
    <source>
        <dbReference type="Proteomes" id="UP000007030"/>
    </source>
</evidence>